<dbReference type="AlphaFoldDB" id="A0A811S136"/>
<organism evidence="2 3">
    <name type="scientific">Miscanthus lutarioriparius</name>
    <dbReference type="NCBI Taxonomy" id="422564"/>
    <lineage>
        <taxon>Eukaryota</taxon>
        <taxon>Viridiplantae</taxon>
        <taxon>Streptophyta</taxon>
        <taxon>Embryophyta</taxon>
        <taxon>Tracheophyta</taxon>
        <taxon>Spermatophyta</taxon>
        <taxon>Magnoliopsida</taxon>
        <taxon>Liliopsida</taxon>
        <taxon>Poales</taxon>
        <taxon>Poaceae</taxon>
        <taxon>PACMAD clade</taxon>
        <taxon>Panicoideae</taxon>
        <taxon>Andropogonodae</taxon>
        <taxon>Andropogoneae</taxon>
        <taxon>Saccharinae</taxon>
        <taxon>Miscanthus</taxon>
    </lineage>
</organism>
<accession>A0A811S136</accession>
<feature type="region of interest" description="Disordered" evidence="1">
    <location>
        <begin position="1"/>
        <end position="25"/>
    </location>
</feature>
<evidence type="ECO:0000313" key="3">
    <source>
        <dbReference type="Proteomes" id="UP000604825"/>
    </source>
</evidence>
<dbReference type="Proteomes" id="UP000604825">
    <property type="component" value="Unassembled WGS sequence"/>
</dbReference>
<sequence length="219" mass="24494">MGSSRRPPPVAESVGERKKNGIDDLEGTNHCSYLNPVFVPSGNHNISIQWRLIPHRPPVTATVPSNSLSQRRAAWLAVEAATLAHCLRRVLLQLQRWQLLQQYTGNFFSGVLPQPGRLPGLRPGVQALRQGPGAGDPTARAWVLVSPEEWAEERRVVVHAHADGEQHALHDGLDVHDVLLVEVQQAEEIERMQLAVLLFLTHVCNDEQQFVFIDRHHIS</sequence>
<keyword evidence="3" id="KW-1185">Reference proteome</keyword>
<evidence type="ECO:0000256" key="1">
    <source>
        <dbReference type="SAM" id="MobiDB-lite"/>
    </source>
</evidence>
<gene>
    <name evidence="2" type="ORF">NCGR_LOCUS58806</name>
</gene>
<dbReference type="EMBL" id="CAJGYO010000017">
    <property type="protein sequence ID" value="CAD6334708.1"/>
    <property type="molecule type" value="Genomic_DNA"/>
</dbReference>
<reference evidence="2" key="1">
    <citation type="submission" date="2020-10" db="EMBL/GenBank/DDBJ databases">
        <authorList>
            <person name="Han B."/>
            <person name="Lu T."/>
            <person name="Zhao Q."/>
            <person name="Huang X."/>
            <person name="Zhao Y."/>
        </authorList>
    </citation>
    <scope>NUCLEOTIDE SEQUENCE</scope>
</reference>
<feature type="compositionally biased region" description="Pro residues" evidence="1">
    <location>
        <begin position="1"/>
        <end position="10"/>
    </location>
</feature>
<comment type="caution">
    <text evidence="2">The sequence shown here is derived from an EMBL/GenBank/DDBJ whole genome shotgun (WGS) entry which is preliminary data.</text>
</comment>
<proteinExistence type="predicted"/>
<protein>
    <submittedName>
        <fullName evidence="2">Uncharacterized protein</fullName>
    </submittedName>
</protein>
<name>A0A811S136_9POAL</name>
<evidence type="ECO:0000313" key="2">
    <source>
        <dbReference type="EMBL" id="CAD6334708.1"/>
    </source>
</evidence>